<dbReference type="AlphaFoldDB" id="A0A9P9DAB2"/>
<sequence>MDYKRFEYVFLTKRKTSTTGMSSHFSGNFLFLSAEGIHSTQSDEERFLMKYAPGFVKKVDLGRSEWQQVYAPEYQFLFKFDPWRRFATLKCVGDGNYRARAEMPPETKEVKVELRKGMHRRPLGAAQEKTQLFPNDILNDHKILHIDFKLHESITDHLLFFSSEGNIEVTTDPFLRYGDCCKFHRFRDTGSDEASNASQKTPRMSTTDRLQTSIPEFSSTDRYLAEFLQPSVSEHGSQPGTPAEPHPAVSTGEPPVSDERETVQDTVEEASPTNQTPRNEVSTPEPARDGPQVPGAHNTSVSHEARQTTREASNEMSEAHTLPNTDNDTRTQVVTEALRDTTTTGEGVRNATRCDIEHQVRIWLTTETEVEASALCKRYPEYTFGSLRKIWQTVKKQLKKSGYSGSLASLTRHRMALESTTFTRSMDVVGTTIIVGQ</sequence>
<protein>
    <submittedName>
        <fullName evidence="2">Uncharacterized protein</fullName>
    </submittedName>
</protein>
<dbReference type="Proteomes" id="UP000738349">
    <property type="component" value="Unassembled WGS sequence"/>
</dbReference>
<feature type="compositionally biased region" description="Polar residues" evidence="1">
    <location>
        <begin position="271"/>
        <end position="282"/>
    </location>
</feature>
<accession>A0A9P9DAB2</accession>
<keyword evidence="3" id="KW-1185">Reference proteome</keyword>
<organism evidence="2 3">
    <name type="scientific">Dactylonectria macrodidyma</name>
    <dbReference type="NCBI Taxonomy" id="307937"/>
    <lineage>
        <taxon>Eukaryota</taxon>
        <taxon>Fungi</taxon>
        <taxon>Dikarya</taxon>
        <taxon>Ascomycota</taxon>
        <taxon>Pezizomycotina</taxon>
        <taxon>Sordariomycetes</taxon>
        <taxon>Hypocreomycetidae</taxon>
        <taxon>Hypocreales</taxon>
        <taxon>Nectriaceae</taxon>
        <taxon>Dactylonectria</taxon>
    </lineage>
</organism>
<feature type="compositionally biased region" description="Polar residues" evidence="1">
    <location>
        <begin position="231"/>
        <end position="240"/>
    </location>
</feature>
<evidence type="ECO:0000313" key="2">
    <source>
        <dbReference type="EMBL" id="KAH7115690.1"/>
    </source>
</evidence>
<feature type="compositionally biased region" description="Polar residues" evidence="1">
    <location>
        <begin position="314"/>
        <end position="327"/>
    </location>
</feature>
<comment type="caution">
    <text evidence="2">The sequence shown here is derived from an EMBL/GenBank/DDBJ whole genome shotgun (WGS) entry which is preliminary data.</text>
</comment>
<gene>
    <name evidence="2" type="ORF">EDB81DRAFT_820534</name>
</gene>
<evidence type="ECO:0000313" key="3">
    <source>
        <dbReference type="Proteomes" id="UP000738349"/>
    </source>
</evidence>
<feature type="compositionally biased region" description="Basic and acidic residues" evidence="1">
    <location>
        <begin position="303"/>
        <end position="313"/>
    </location>
</feature>
<proteinExistence type="predicted"/>
<dbReference type="EMBL" id="JAGMUV010000030">
    <property type="protein sequence ID" value="KAH7115690.1"/>
    <property type="molecule type" value="Genomic_DNA"/>
</dbReference>
<reference evidence="2" key="1">
    <citation type="journal article" date="2021" name="Nat. Commun.">
        <title>Genetic determinants of endophytism in the Arabidopsis root mycobiome.</title>
        <authorList>
            <person name="Mesny F."/>
            <person name="Miyauchi S."/>
            <person name="Thiergart T."/>
            <person name="Pickel B."/>
            <person name="Atanasova L."/>
            <person name="Karlsson M."/>
            <person name="Huettel B."/>
            <person name="Barry K.W."/>
            <person name="Haridas S."/>
            <person name="Chen C."/>
            <person name="Bauer D."/>
            <person name="Andreopoulos W."/>
            <person name="Pangilinan J."/>
            <person name="LaButti K."/>
            <person name="Riley R."/>
            <person name="Lipzen A."/>
            <person name="Clum A."/>
            <person name="Drula E."/>
            <person name="Henrissat B."/>
            <person name="Kohler A."/>
            <person name="Grigoriev I.V."/>
            <person name="Martin F.M."/>
            <person name="Hacquard S."/>
        </authorList>
    </citation>
    <scope>NUCLEOTIDE SEQUENCE</scope>
    <source>
        <strain evidence="2">MPI-CAGE-AT-0147</strain>
    </source>
</reference>
<feature type="region of interest" description="Disordered" evidence="1">
    <location>
        <begin position="188"/>
        <end position="216"/>
    </location>
</feature>
<feature type="region of interest" description="Disordered" evidence="1">
    <location>
        <begin position="231"/>
        <end position="327"/>
    </location>
</feature>
<name>A0A9P9DAB2_9HYPO</name>
<feature type="compositionally biased region" description="Polar residues" evidence="1">
    <location>
        <begin position="192"/>
        <end position="216"/>
    </location>
</feature>
<evidence type="ECO:0000256" key="1">
    <source>
        <dbReference type="SAM" id="MobiDB-lite"/>
    </source>
</evidence>
<dbReference type="OrthoDB" id="5073108at2759"/>